<accession>A0A1H0CP05</accession>
<evidence type="ECO:0000313" key="1">
    <source>
        <dbReference type="EMBL" id="SDN59599.1"/>
    </source>
</evidence>
<sequence>MPETNHKPVILLNIDSLLADPLEKAIQKGKAPALKFLKENGNFTPNMVSSFPTMSVTIDSSLFTGTYTDQHQVPALNWYDENKREMVNYGTGFRETIRIGFSQSMRNMFHRLNNIDLSKNVKTIFEELDEYGHKGASINSFVYRGKQSHDLTVPKFVQAITNLDDKITTNAPYYLSLGAFSSFRKPSFAPFMIGGNRKFAGRELRYLIKNNLLPSFTFCIFQDMDVRVHFKRPYDISGISKIDKEIQKTLNLYDSWEEAIDQNIWMVIGDNGQAPQGWNFNDVLINLRKILKDYRIHKIQDSVTSSDQLVISVNQRMAYVYVLDKELPISRVVSDLRHDRRIDVIAWKEEAQNVVVSGSKEGELRFAPEGHVQDIYGQNWDLDGDLAVLDIDKMNQQKITYNDYPDVLARLHGALHSHSGRFIVINAKPGCEFIAQSTPYHLGGASHGSLHKQESSIPFLITGADIPLENSRIIDIKSFILNLILRTNG</sequence>
<protein>
    <submittedName>
        <fullName evidence="1">Type I phosphodiesterase / nucleotide pyrophosphatase</fullName>
    </submittedName>
</protein>
<dbReference type="EMBL" id="FNIG01000006">
    <property type="protein sequence ID" value="SDN59599.1"/>
    <property type="molecule type" value="Genomic_DNA"/>
</dbReference>
<dbReference type="SUPFAM" id="SSF53649">
    <property type="entry name" value="Alkaline phosphatase-like"/>
    <property type="match status" value="1"/>
</dbReference>
<dbReference type="InterPro" id="IPR002591">
    <property type="entry name" value="Phosphodiest/P_Trfase"/>
</dbReference>
<dbReference type="AlphaFoldDB" id="A0A1H0CP05"/>
<dbReference type="OrthoDB" id="2381338at2"/>
<gene>
    <name evidence="1" type="ORF">SAMN05216498_2611</name>
</gene>
<reference evidence="1 2" key="1">
    <citation type="submission" date="2016-10" db="EMBL/GenBank/DDBJ databases">
        <authorList>
            <person name="de Groot N.N."/>
        </authorList>
    </citation>
    <scope>NUCLEOTIDE SEQUENCE [LARGE SCALE GENOMIC DNA]</scope>
    <source>
        <strain evidence="1 2">CGMCC 1.3442</strain>
    </source>
</reference>
<dbReference type="Proteomes" id="UP000199334">
    <property type="component" value="Unassembled WGS sequence"/>
</dbReference>
<keyword evidence="2" id="KW-1185">Reference proteome</keyword>
<dbReference type="RefSeq" id="WP_093857023.1">
    <property type="nucleotide sequence ID" value="NZ_BJVZ01000002.1"/>
</dbReference>
<evidence type="ECO:0000313" key="2">
    <source>
        <dbReference type="Proteomes" id="UP000199334"/>
    </source>
</evidence>
<dbReference type="STRING" id="237069.SAMN05216498_2611"/>
<organism evidence="1 2">
    <name type="scientific">Tenuibacillus multivorans</name>
    <dbReference type="NCBI Taxonomy" id="237069"/>
    <lineage>
        <taxon>Bacteria</taxon>
        <taxon>Bacillati</taxon>
        <taxon>Bacillota</taxon>
        <taxon>Bacilli</taxon>
        <taxon>Bacillales</taxon>
        <taxon>Bacillaceae</taxon>
        <taxon>Tenuibacillus</taxon>
    </lineage>
</organism>
<proteinExistence type="predicted"/>
<dbReference type="InterPro" id="IPR017850">
    <property type="entry name" value="Alkaline_phosphatase_core_sf"/>
</dbReference>
<name>A0A1H0CP05_9BACI</name>
<dbReference type="Pfam" id="PF01663">
    <property type="entry name" value="Phosphodiest"/>
    <property type="match status" value="1"/>
</dbReference>
<dbReference type="Gene3D" id="3.40.720.10">
    <property type="entry name" value="Alkaline Phosphatase, subunit A"/>
    <property type="match status" value="1"/>
</dbReference>